<dbReference type="Gene3D" id="1.10.287.1490">
    <property type="match status" value="1"/>
</dbReference>
<feature type="coiled-coil region" evidence="1">
    <location>
        <begin position="75"/>
        <end position="181"/>
    </location>
</feature>
<evidence type="ECO:0000256" key="1">
    <source>
        <dbReference type="SAM" id="Coils"/>
    </source>
</evidence>
<sequence length="237" mass="26958">MSDTNDSQKIIDCPHCGKAISATSEKCPYCQKEINQQPEQSQEDNKTKKLNIKKILFIAYAVLSVFVILGLYNSLSSAKMRNENLQKKIEAYQYDIDDYKDTIKDLKKQLAEKEDYESKYNELNSQLDNYKDQQATINDQNNKLTEIQSQYDSLQSERDNLQQQVDAKKAAEEQAARAAQQQQWEQESQSNEETVYWVAGGECYHSSPNCATLKRSSNIVSGSVSSAGGRRPCKVCH</sequence>
<name>A0A414SUV6_9FIRM</name>
<accession>A0A414SUV6</accession>
<evidence type="ECO:0000313" key="3">
    <source>
        <dbReference type="EMBL" id="RHG25759.1"/>
    </source>
</evidence>
<reference evidence="3 4" key="1">
    <citation type="submission" date="2018-08" db="EMBL/GenBank/DDBJ databases">
        <title>A genome reference for cultivated species of the human gut microbiota.</title>
        <authorList>
            <person name="Zou Y."/>
            <person name="Xue W."/>
            <person name="Luo G."/>
        </authorList>
    </citation>
    <scope>NUCLEOTIDE SEQUENCE [LARGE SCALE GENOMIC DNA]</scope>
    <source>
        <strain evidence="3 4">AM22-22</strain>
    </source>
</reference>
<evidence type="ECO:0000313" key="4">
    <source>
        <dbReference type="Proteomes" id="UP000284095"/>
    </source>
</evidence>
<keyword evidence="1" id="KW-0175">Coiled coil</keyword>
<protein>
    <recommendedName>
        <fullName evidence="5">Zinc-ribbon domain-containing protein</fullName>
    </recommendedName>
</protein>
<comment type="caution">
    <text evidence="3">The sequence shown here is derived from an EMBL/GenBank/DDBJ whole genome shotgun (WGS) entry which is preliminary data.</text>
</comment>
<keyword evidence="2" id="KW-0812">Transmembrane</keyword>
<dbReference type="RefSeq" id="WP_118224929.1">
    <property type="nucleotide sequence ID" value="NZ_QRIC01000016.1"/>
</dbReference>
<dbReference type="Proteomes" id="UP000284095">
    <property type="component" value="Unassembled WGS sequence"/>
</dbReference>
<feature type="transmembrane region" description="Helical" evidence="2">
    <location>
        <begin position="55"/>
        <end position="75"/>
    </location>
</feature>
<keyword evidence="2" id="KW-1133">Transmembrane helix</keyword>
<gene>
    <name evidence="3" type="ORF">DW265_08005</name>
</gene>
<keyword evidence="4" id="KW-1185">Reference proteome</keyword>
<organism evidence="3 4">
    <name type="scientific">Dorea longicatena</name>
    <dbReference type="NCBI Taxonomy" id="88431"/>
    <lineage>
        <taxon>Bacteria</taxon>
        <taxon>Bacillati</taxon>
        <taxon>Bacillota</taxon>
        <taxon>Clostridia</taxon>
        <taxon>Lachnospirales</taxon>
        <taxon>Lachnospiraceae</taxon>
        <taxon>Dorea</taxon>
    </lineage>
</organism>
<dbReference type="AlphaFoldDB" id="A0A414SUV6"/>
<evidence type="ECO:0000256" key="2">
    <source>
        <dbReference type="SAM" id="Phobius"/>
    </source>
</evidence>
<keyword evidence="2" id="KW-0472">Membrane</keyword>
<dbReference type="EMBL" id="QRIC01000016">
    <property type="protein sequence ID" value="RHG25759.1"/>
    <property type="molecule type" value="Genomic_DNA"/>
</dbReference>
<proteinExistence type="predicted"/>
<evidence type="ECO:0008006" key="5">
    <source>
        <dbReference type="Google" id="ProtNLM"/>
    </source>
</evidence>